<dbReference type="Gene3D" id="1.10.443.10">
    <property type="entry name" value="Intergrase catalytic core"/>
    <property type="match status" value="1"/>
</dbReference>
<dbReference type="EMBL" id="CAAHFG010000003">
    <property type="protein sequence ID" value="VGO16471.1"/>
    <property type="molecule type" value="Genomic_DNA"/>
</dbReference>
<dbReference type="PROSITE" id="PS51900">
    <property type="entry name" value="CB"/>
    <property type="match status" value="1"/>
</dbReference>
<gene>
    <name evidence="8" type="ORF">PDESU_05062</name>
</gene>
<evidence type="ECO:0000313" key="9">
    <source>
        <dbReference type="Proteomes" id="UP000366872"/>
    </source>
</evidence>
<evidence type="ECO:0000256" key="5">
    <source>
        <dbReference type="PROSITE-ProRule" id="PRU01248"/>
    </source>
</evidence>
<dbReference type="RefSeq" id="WP_136081971.1">
    <property type="nucleotide sequence ID" value="NZ_CAAHFG010000003.1"/>
</dbReference>
<dbReference type="SUPFAM" id="SSF56349">
    <property type="entry name" value="DNA breaking-rejoining enzymes"/>
    <property type="match status" value="1"/>
</dbReference>
<dbReference type="InterPro" id="IPR011010">
    <property type="entry name" value="DNA_brk_join_enz"/>
</dbReference>
<accession>A0A6C2UAC3</accession>
<dbReference type="Pfam" id="PF00589">
    <property type="entry name" value="Phage_integrase"/>
    <property type="match status" value="1"/>
</dbReference>
<feature type="domain" description="Core-binding (CB)" evidence="7">
    <location>
        <begin position="96"/>
        <end position="183"/>
    </location>
</feature>
<dbReference type="InterPro" id="IPR013762">
    <property type="entry name" value="Integrase-like_cat_sf"/>
</dbReference>
<keyword evidence="4" id="KW-0233">DNA recombination</keyword>
<dbReference type="PANTHER" id="PTHR30349:SF41">
    <property type="entry name" value="INTEGRASE_RECOMBINASE PROTEIN MJ0367-RELATED"/>
    <property type="match status" value="1"/>
</dbReference>
<dbReference type="GO" id="GO:0015074">
    <property type="term" value="P:DNA integration"/>
    <property type="evidence" value="ECO:0007669"/>
    <property type="project" value="UniProtKB-KW"/>
</dbReference>
<evidence type="ECO:0000256" key="2">
    <source>
        <dbReference type="ARBA" id="ARBA00022908"/>
    </source>
</evidence>
<evidence type="ECO:0000256" key="1">
    <source>
        <dbReference type="ARBA" id="ARBA00008857"/>
    </source>
</evidence>
<comment type="similarity">
    <text evidence="1">Belongs to the 'phage' integrase family.</text>
</comment>
<dbReference type="Proteomes" id="UP000366872">
    <property type="component" value="Unassembled WGS sequence"/>
</dbReference>
<evidence type="ECO:0000256" key="4">
    <source>
        <dbReference type="ARBA" id="ARBA00023172"/>
    </source>
</evidence>
<organism evidence="8 9">
    <name type="scientific">Pontiella desulfatans</name>
    <dbReference type="NCBI Taxonomy" id="2750659"/>
    <lineage>
        <taxon>Bacteria</taxon>
        <taxon>Pseudomonadati</taxon>
        <taxon>Kiritimatiellota</taxon>
        <taxon>Kiritimatiellia</taxon>
        <taxon>Kiritimatiellales</taxon>
        <taxon>Pontiellaceae</taxon>
        <taxon>Pontiella</taxon>
    </lineage>
</organism>
<evidence type="ECO:0008006" key="10">
    <source>
        <dbReference type="Google" id="ProtNLM"/>
    </source>
</evidence>
<dbReference type="InterPro" id="IPR050090">
    <property type="entry name" value="Tyrosine_recombinase_XerCD"/>
</dbReference>
<dbReference type="InterPro" id="IPR010998">
    <property type="entry name" value="Integrase_recombinase_N"/>
</dbReference>
<evidence type="ECO:0000259" key="6">
    <source>
        <dbReference type="PROSITE" id="PS51898"/>
    </source>
</evidence>
<sequence>MGVEVTRKKNGSLSSKWWYGRFTVEGKSKCVNLGVKVAGTVPSSLKQPGDTAFERSRMRAQLKLDELRKEAVSQKAAEHHLKELYEIKSGGGIQQIELTEMEERWELLPAKRKRSAQQTAVQKANIRRFREYIQENHPQVKYLSQVTRKMALAWVKHLKEIPYSGASHNIKLSVVRSLFEQVATEAGILSNPFAGIPYQPLNTVHRKPFSEAELAAILKHANKVIRPVIITGMCTAMRRGDCCLLKWEAVDLANGFINVKTSKTGEYAEIPLFQLLRKELERRPKNGEYVFPEAAAIYIQDADKITAVFKQALKDAEITDTHVMRQNTKRMASVKDFHSLRTTWITMALTAGVPMELVRRVTGHSTVNIVLKHYFHPGREDFREALETALPEMMTGRTTKKKSHTTRLQELIAQAGSMKKKELVRKIEKILDEMAA</sequence>
<evidence type="ECO:0000259" key="7">
    <source>
        <dbReference type="PROSITE" id="PS51900"/>
    </source>
</evidence>
<proteinExistence type="inferred from homology"/>
<dbReference type="InterPro" id="IPR002104">
    <property type="entry name" value="Integrase_catalytic"/>
</dbReference>
<protein>
    <recommendedName>
        <fullName evidence="10">Tyr recombinase domain-containing protein</fullName>
    </recommendedName>
</protein>
<feature type="domain" description="Tyr recombinase" evidence="6">
    <location>
        <begin position="204"/>
        <end position="387"/>
    </location>
</feature>
<dbReference type="PANTHER" id="PTHR30349">
    <property type="entry name" value="PHAGE INTEGRASE-RELATED"/>
    <property type="match status" value="1"/>
</dbReference>
<keyword evidence="2" id="KW-0229">DNA integration</keyword>
<keyword evidence="3 5" id="KW-0238">DNA-binding</keyword>
<keyword evidence="9" id="KW-1185">Reference proteome</keyword>
<dbReference type="GO" id="GO:0006310">
    <property type="term" value="P:DNA recombination"/>
    <property type="evidence" value="ECO:0007669"/>
    <property type="project" value="UniProtKB-KW"/>
</dbReference>
<dbReference type="Gene3D" id="1.10.150.130">
    <property type="match status" value="1"/>
</dbReference>
<dbReference type="InterPro" id="IPR044068">
    <property type="entry name" value="CB"/>
</dbReference>
<dbReference type="PROSITE" id="PS51898">
    <property type="entry name" value="TYR_RECOMBINASE"/>
    <property type="match status" value="1"/>
</dbReference>
<dbReference type="CDD" id="cd00796">
    <property type="entry name" value="INT_Rci_Hp1_C"/>
    <property type="match status" value="1"/>
</dbReference>
<dbReference type="GO" id="GO:0003677">
    <property type="term" value="F:DNA binding"/>
    <property type="evidence" value="ECO:0007669"/>
    <property type="project" value="UniProtKB-UniRule"/>
</dbReference>
<name>A0A6C2UAC3_PONDE</name>
<reference evidence="8 9" key="1">
    <citation type="submission" date="2019-04" db="EMBL/GenBank/DDBJ databases">
        <authorList>
            <person name="Van Vliet M D."/>
        </authorList>
    </citation>
    <scope>NUCLEOTIDE SEQUENCE [LARGE SCALE GENOMIC DNA]</scope>
    <source>
        <strain evidence="8 9">F1</strain>
    </source>
</reference>
<dbReference type="AlphaFoldDB" id="A0A6C2UAC3"/>
<evidence type="ECO:0000256" key="3">
    <source>
        <dbReference type="ARBA" id="ARBA00023125"/>
    </source>
</evidence>
<evidence type="ECO:0000313" key="8">
    <source>
        <dbReference type="EMBL" id="VGO16471.1"/>
    </source>
</evidence>